<proteinExistence type="inferred from homology"/>
<comment type="caution">
    <text evidence="8">The sequence shown here is derived from an EMBL/GenBank/DDBJ whole genome shotgun (WGS) entry which is preliminary data.</text>
</comment>
<accession>A0A150F317</accession>
<evidence type="ECO:0000256" key="2">
    <source>
        <dbReference type="ARBA" id="ARBA00022617"/>
    </source>
</evidence>
<dbReference type="PANTHER" id="PTHR46696:SF1">
    <property type="entry name" value="CYTOCHROME P450 YJIB-RELATED"/>
    <property type="match status" value="1"/>
</dbReference>
<dbReference type="RefSeq" id="WP_061523197.1">
    <property type="nucleotide sequence ID" value="NZ_JARLZY010000008.1"/>
</dbReference>
<dbReference type="GO" id="GO:0016705">
    <property type="term" value="F:oxidoreductase activity, acting on paired donors, with incorporation or reduction of molecular oxygen"/>
    <property type="evidence" value="ECO:0007669"/>
    <property type="project" value="InterPro"/>
</dbReference>
<sequence>MSKFKNPRQAVQKTLMKGKNGLDAYDPFPWYEKMRRENPVHFDEENKVWTVFLYDDVKKVIGDKEAFSSHRLQMTSSIGNSILNMDPPKHTRIRSVVNRAFTPRVLKEWEPRIQQITDDLLKQAQGRGSIDIVKDLSYPLPVIVISELLGVPSEHMEQFKEWSDILVSTPKDESPEAAKVNEQEQDQCERELASFFARIIEEKRNQPGQDIISILIKAEEEGEKLSGEDLIPFCTLLLMAGNETTTNLISNAVYSIAETPGLYEELRQDPSLIPQVIEETLRFRAPAPFVRRTVKHDIELSGRLLKSGEMVLGYIASANRDEKKFEHADVFDIRRQPNPHLSFGFGIHFCLGAPLARLEAEVALKGLLKTYHKLKPVRVEPIQNSVMYGLTAFEAETN</sequence>
<dbReference type="GO" id="GO:0004497">
    <property type="term" value="F:monooxygenase activity"/>
    <property type="evidence" value="ECO:0007669"/>
    <property type="project" value="UniProtKB-KW"/>
</dbReference>
<dbReference type="FunFam" id="1.10.630.10:FF:000018">
    <property type="entry name" value="Cytochrome P450 monooxygenase"/>
    <property type="match status" value="1"/>
</dbReference>
<evidence type="ECO:0000313" key="8">
    <source>
        <dbReference type="EMBL" id="KXZ13423.1"/>
    </source>
</evidence>
<reference evidence="9" key="1">
    <citation type="submission" date="2016-02" db="EMBL/GenBank/DDBJ databases">
        <authorList>
            <person name="Dunlap C."/>
        </authorList>
    </citation>
    <scope>NUCLEOTIDE SEQUENCE [LARGE SCALE GENOMIC DNA]</scope>
    <source>
        <strain evidence="9">NRRL B-41092</strain>
    </source>
</reference>
<keyword evidence="3 7" id="KW-0479">Metal-binding</keyword>
<keyword evidence="5 7" id="KW-0408">Iron</keyword>
<organism evidence="8 9">
    <name type="scientific">Bacillus nakamurai</name>
    <dbReference type="NCBI Taxonomy" id="1793963"/>
    <lineage>
        <taxon>Bacteria</taxon>
        <taxon>Bacillati</taxon>
        <taxon>Bacillota</taxon>
        <taxon>Bacilli</taxon>
        <taxon>Bacillales</taxon>
        <taxon>Bacillaceae</taxon>
        <taxon>Bacillus</taxon>
    </lineage>
</organism>
<dbReference type="CDD" id="cd11032">
    <property type="entry name" value="P450_EryK-like"/>
    <property type="match status" value="1"/>
</dbReference>
<dbReference type="InterPro" id="IPR017972">
    <property type="entry name" value="Cyt_P450_CS"/>
</dbReference>
<dbReference type="PROSITE" id="PS00086">
    <property type="entry name" value="CYTOCHROME_P450"/>
    <property type="match status" value="1"/>
</dbReference>
<dbReference type="PRINTS" id="PR00359">
    <property type="entry name" value="BP450"/>
</dbReference>
<keyword evidence="9" id="KW-1185">Reference proteome</keyword>
<evidence type="ECO:0000256" key="3">
    <source>
        <dbReference type="ARBA" id="ARBA00022723"/>
    </source>
</evidence>
<evidence type="ECO:0000256" key="5">
    <source>
        <dbReference type="ARBA" id="ARBA00023004"/>
    </source>
</evidence>
<name>A0A150F317_9BACI</name>
<evidence type="ECO:0000256" key="7">
    <source>
        <dbReference type="RuleBase" id="RU000461"/>
    </source>
</evidence>
<keyword evidence="4 7" id="KW-0560">Oxidoreductase</keyword>
<dbReference type="Gene3D" id="1.10.630.10">
    <property type="entry name" value="Cytochrome P450"/>
    <property type="match status" value="1"/>
</dbReference>
<dbReference type="GO" id="GO:0020037">
    <property type="term" value="F:heme binding"/>
    <property type="evidence" value="ECO:0007669"/>
    <property type="project" value="InterPro"/>
</dbReference>
<dbReference type="Proteomes" id="UP000075430">
    <property type="component" value="Unassembled WGS sequence"/>
</dbReference>
<dbReference type="InterPro" id="IPR002397">
    <property type="entry name" value="Cyt_P450_B"/>
</dbReference>
<evidence type="ECO:0000256" key="1">
    <source>
        <dbReference type="ARBA" id="ARBA00010617"/>
    </source>
</evidence>
<keyword evidence="6 7" id="KW-0503">Monooxygenase</keyword>
<protein>
    <submittedName>
        <fullName evidence="8">Cytochrome P450</fullName>
    </submittedName>
</protein>
<dbReference type="EMBL" id="LSBA01000038">
    <property type="protein sequence ID" value="KXZ13423.1"/>
    <property type="molecule type" value="Genomic_DNA"/>
</dbReference>
<comment type="similarity">
    <text evidence="1 7">Belongs to the cytochrome P450 family.</text>
</comment>
<dbReference type="AlphaFoldDB" id="A0A150F317"/>
<dbReference type="PANTHER" id="PTHR46696">
    <property type="entry name" value="P450, PUTATIVE (EUROFUNG)-RELATED"/>
    <property type="match status" value="1"/>
</dbReference>
<keyword evidence="2 7" id="KW-0349">Heme</keyword>
<dbReference type="OrthoDB" id="9801155at2"/>
<evidence type="ECO:0000313" key="9">
    <source>
        <dbReference type="Proteomes" id="UP000075430"/>
    </source>
</evidence>
<evidence type="ECO:0000256" key="4">
    <source>
        <dbReference type="ARBA" id="ARBA00023002"/>
    </source>
</evidence>
<dbReference type="GO" id="GO:0005506">
    <property type="term" value="F:iron ion binding"/>
    <property type="evidence" value="ECO:0007669"/>
    <property type="project" value="InterPro"/>
</dbReference>
<dbReference type="InterPro" id="IPR001128">
    <property type="entry name" value="Cyt_P450"/>
</dbReference>
<dbReference type="Pfam" id="PF00067">
    <property type="entry name" value="p450"/>
    <property type="match status" value="1"/>
</dbReference>
<dbReference type="STRING" id="1793963.AXI58_04615"/>
<evidence type="ECO:0000256" key="6">
    <source>
        <dbReference type="ARBA" id="ARBA00023033"/>
    </source>
</evidence>
<gene>
    <name evidence="8" type="ORF">AXI58_04615</name>
</gene>
<dbReference type="SUPFAM" id="SSF48264">
    <property type="entry name" value="Cytochrome P450"/>
    <property type="match status" value="1"/>
</dbReference>
<dbReference type="PRINTS" id="PR00385">
    <property type="entry name" value="P450"/>
</dbReference>
<dbReference type="InterPro" id="IPR036396">
    <property type="entry name" value="Cyt_P450_sf"/>
</dbReference>